<evidence type="ECO:0000256" key="3">
    <source>
        <dbReference type="ARBA" id="ARBA00022795"/>
    </source>
</evidence>
<evidence type="ECO:0000256" key="4">
    <source>
        <dbReference type="ARBA" id="ARBA00023186"/>
    </source>
</evidence>
<accession>A0A7W0BVA6</accession>
<comment type="function">
    <text evidence="5">May act as an export chaperone for the filament capping protein FliD.</text>
</comment>
<evidence type="ECO:0000256" key="7">
    <source>
        <dbReference type="ARBA" id="ARBA00093797"/>
    </source>
</evidence>
<comment type="similarity">
    <text evidence="6">Belongs to the bacillales FliT family.</text>
</comment>
<feature type="coiled-coil region" evidence="8">
    <location>
        <begin position="67"/>
        <end position="94"/>
    </location>
</feature>
<evidence type="ECO:0000256" key="8">
    <source>
        <dbReference type="SAM" id="Coils"/>
    </source>
</evidence>
<dbReference type="AlphaFoldDB" id="A0A7W0BVA6"/>
<evidence type="ECO:0000313" key="10">
    <source>
        <dbReference type="Proteomes" id="UP000580891"/>
    </source>
</evidence>
<keyword evidence="8" id="KW-0175">Coiled coil</keyword>
<dbReference type="RefSeq" id="WP_181537168.1">
    <property type="nucleotide sequence ID" value="NZ_JACDUU010000003.1"/>
</dbReference>
<proteinExistence type="inferred from homology"/>
<keyword evidence="9" id="KW-0969">Cilium</keyword>
<dbReference type="Proteomes" id="UP000580891">
    <property type="component" value="Unassembled WGS sequence"/>
</dbReference>
<evidence type="ECO:0000313" key="9">
    <source>
        <dbReference type="EMBL" id="MBA2871330.1"/>
    </source>
</evidence>
<dbReference type="InterPro" id="IPR008622">
    <property type="entry name" value="FliT"/>
</dbReference>
<evidence type="ECO:0000256" key="6">
    <source>
        <dbReference type="ARBA" id="ARBA00093785"/>
    </source>
</evidence>
<keyword evidence="2" id="KW-0963">Cytoplasm</keyword>
<reference evidence="9 10" key="1">
    <citation type="submission" date="2020-07" db="EMBL/GenBank/DDBJ databases">
        <title>Genomic Encyclopedia of Type Strains, Phase IV (KMG-IV): sequencing the most valuable type-strain genomes for metagenomic binning, comparative biology and taxonomic classification.</title>
        <authorList>
            <person name="Goeker M."/>
        </authorList>
    </citation>
    <scope>NUCLEOTIDE SEQUENCE [LARGE SCALE GENOMIC DNA]</scope>
    <source>
        <strain evidence="9 10">DSM 25220</strain>
    </source>
</reference>
<comment type="caution">
    <text evidence="9">The sequence shown here is derived from an EMBL/GenBank/DDBJ whole genome shotgun (WGS) entry which is preliminary data.</text>
</comment>
<protein>
    <recommendedName>
        <fullName evidence="7">Flagellar protein FliT</fullName>
    </recommendedName>
</protein>
<keyword evidence="9" id="KW-0966">Cell projection</keyword>
<comment type="subcellular location">
    <subcellularLocation>
        <location evidence="1">Cytoplasm</location>
        <location evidence="1">Cytosol</location>
    </subcellularLocation>
</comment>
<dbReference type="Pfam" id="PF05400">
    <property type="entry name" value="FliT"/>
    <property type="match status" value="1"/>
</dbReference>
<organism evidence="9 10">
    <name type="scientific">[Anoxybacillus] calidus</name>
    <dbReference type="NCBI Taxonomy" id="575178"/>
    <lineage>
        <taxon>Bacteria</taxon>
        <taxon>Bacillati</taxon>
        <taxon>Bacillota</taxon>
        <taxon>Bacilli</taxon>
        <taxon>Bacillales</taxon>
        <taxon>Anoxybacillaceae</taxon>
        <taxon>Paranoxybacillus</taxon>
    </lineage>
</organism>
<keyword evidence="10" id="KW-1185">Reference proteome</keyword>
<keyword evidence="4" id="KW-0143">Chaperone</keyword>
<evidence type="ECO:0000256" key="1">
    <source>
        <dbReference type="ARBA" id="ARBA00004514"/>
    </source>
</evidence>
<dbReference type="EMBL" id="JACDUU010000003">
    <property type="protein sequence ID" value="MBA2871330.1"/>
    <property type="molecule type" value="Genomic_DNA"/>
</dbReference>
<evidence type="ECO:0000256" key="5">
    <source>
        <dbReference type="ARBA" id="ARBA00093765"/>
    </source>
</evidence>
<sequence length="116" mass="13722">MSVVSELYSVTKELYELLEQPTRKEKRDETIEAIQRLLSQRDVLIQQLQPPYSEEEQELGMQMVSLNEAIGEKLQQLKQQIQQDLKALKQKKMANQNYMNPYEPLAIDGMFYDKKR</sequence>
<gene>
    <name evidence="9" type="ORF">HNQ85_001600</name>
</gene>
<evidence type="ECO:0000256" key="2">
    <source>
        <dbReference type="ARBA" id="ARBA00022490"/>
    </source>
</evidence>
<keyword evidence="9" id="KW-0282">Flagellum</keyword>
<keyword evidence="3" id="KW-1005">Bacterial flagellum biogenesis</keyword>
<name>A0A7W0BVA6_9BACL</name>